<proteinExistence type="predicted"/>
<sequence length="276" mass="32796">MFQFFTEDSKYLYHYTSIEKALDFILKDRTLMFNSLRGTNDPKESKNWRFDFHVKDKLSPTYDESMKLWHDVSEEIKTKCKVLCFSKDMPGLGQDMINDIYLRGFAKPRMWAQYGDNHKGLCFVFERKRIEALLIEQFGQCAELYGSDINYKNSPLKGDITRSPYTLDYPLLREVGIAEYVKLHIDTYNAELIFEKSLDWRDENEYRFLMHIDSLENQFLHFENALKGIVFGADTSEEHQRAVFQATYKGGMQFEQICYSNGTPWFSFKDFRQYHT</sequence>
<dbReference type="InterPro" id="IPR021352">
    <property type="entry name" value="DUF2971"/>
</dbReference>
<gene>
    <name evidence="1" type="ORF">AL538_02840</name>
</gene>
<accession>A0ABN4KWM8</accession>
<dbReference type="Proteomes" id="UP000067422">
    <property type="component" value="Chromosome 1"/>
</dbReference>
<reference evidence="1" key="1">
    <citation type="submission" date="2018-01" db="EMBL/GenBank/DDBJ databases">
        <title>FDA dAtabase for Regulatory Grade micrObial Sequences (FDA-ARGOS): Supporting development and validation of Infectious Disease Dx tests.</title>
        <authorList>
            <person name="Hoffmann M."/>
            <person name="Allard M."/>
            <person name="Evans P."/>
            <person name="Brown E."/>
            <person name="Tallon L."/>
            <person name="Sadzewicz L."/>
            <person name="Sengamalay N."/>
            <person name="Ott S."/>
            <person name="Godinez A."/>
            <person name="Nagaraj S."/>
            <person name="Vyas G."/>
            <person name="Aluvathingal J."/>
            <person name="Nadendla S."/>
            <person name="Geyer C."/>
            <person name="Sichtig H."/>
        </authorList>
    </citation>
    <scope>NUCLEOTIDE SEQUENCE</scope>
    <source>
        <strain evidence="1">FDAARGOS_107</strain>
    </source>
</reference>
<evidence type="ECO:0000313" key="1">
    <source>
        <dbReference type="EMBL" id="AMF96744.1"/>
    </source>
</evidence>
<dbReference type="EMBL" id="CP014038">
    <property type="protein sequence ID" value="AMF96744.1"/>
    <property type="molecule type" value="Genomic_DNA"/>
</dbReference>
<protein>
    <submittedName>
        <fullName evidence="1">DUF2971 domain-containing protein</fullName>
    </submittedName>
</protein>
<organism evidence="1 2">
    <name type="scientific">Vibrio harveyi</name>
    <name type="common">Beneckea harveyi</name>
    <dbReference type="NCBI Taxonomy" id="669"/>
    <lineage>
        <taxon>Bacteria</taxon>
        <taxon>Pseudomonadati</taxon>
        <taxon>Pseudomonadota</taxon>
        <taxon>Gammaproteobacteria</taxon>
        <taxon>Vibrionales</taxon>
        <taxon>Vibrionaceae</taxon>
        <taxon>Vibrio</taxon>
    </lineage>
</organism>
<name>A0ABN4KWM8_VIBHA</name>
<evidence type="ECO:0000313" key="2">
    <source>
        <dbReference type="Proteomes" id="UP000067422"/>
    </source>
</evidence>
<keyword evidence="2" id="KW-1185">Reference proteome</keyword>
<dbReference type="Pfam" id="PF11185">
    <property type="entry name" value="DUF2971"/>
    <property type="match status" value="1"/>
</dbReference>
<dbReference type="RefSeq" id="WP_061065187.1">
    <property type="nucleotide sequence ID" value="NZ_CP014038.2"/>
</dbReference>